<evidence type="ECO:0000313" key="3">
    <source>
        <dbReference type="EMBL" id="KAH8103117.1"/>
    </source>
</evidence>
<dbReference type="InterPro" id="IPR000719">
    <property type="entry name" value="Prot_kinase_dom"/>
</dbReference>
<proteinExistence type="predicted"/>
<dbReference type="PANTHER" id="PTHR44329">
    <property type="entry name" value="SERINE/THREONINE-PROTEIN KINASE TNNI3K-RELATED"/>
    <property type="match status" value="1"/>
</dbReference>
<organism evidence="3 4">
    <name type="scientific">Cristinia sonorae</name>
    <dbReference type="NCBI Taxonomy" id="1940300"/>
    <lineage>
        <taxon>Eukaryota</taxon>
        <taxon>Fungi</taxon>
        <taxon>Dikarya</taxon>
        <taxon>Basidiomycota</taxon>
        <taxon>Agaricomycotina</taxon>
        <taxon>Agaricomycetes</taxon>
        <taxon>Agaricomycetidae</taxon>
        <taxon>Agaricales</taxon>
        <taxon>Pleurotineae</taxon>
        <taxon>Stephanosporaceae</taxon>
        <taxon>Cristinia</taxon>
    </lineage>
</organism>
<gene>
    <name evidence="3" type="ORF">BXZ70DRAFT_773658</name>
</gene>
<dbReference type="PROSITE" id="PS50011">
    <property type="entry name" value="PROTEIN_KINASE_DOM"/>
    <property type="match status" value="1"/>
</dbReference>
<dbReference type="InterPro" id="IPR001245">
    <property type="entry name" value="Ser-Thr/Tyr_kinase_cat_dom"/>
</dbReference>
<reference evidence="3" key="1">
    <citation type="journal article" date="2021" name="New Phytol.">
        <title>Evolutionary innovations through gain and loss of genes in the ectomycorrhizal Boletales.</title>
        <authorList>
            <person name="Wu G."/>
            <person name="Miyauchi S."/>
            <person name="Morin E."/>
            <person name="Kuo A."/>
            <person name="Drula E."/>
            <person name="Varga T."/>
            <person name="Kohler A."/>
            <person name="Feng B."/>
            <person name="Cao Y."/>
            <person name="Lipzen A."/>
            <person name="Daum C."/>
            <person name="Hundley H."/>
            <person name="Pangilinan J."/>
            <person name="Johnson J."/>
            <person name="Barry K."/>
            <person name="LaButti K."/>
            <person name="Ng V."/>
            <person name="Ahrendt S."/>
            <person name="Min B."/>
            <person name="Choi I.G."/>
            <person name="Park H."/>
            <person name="Plett J.M."/>
            <person name="Magnuson J."/>
            <person name="Spatafora J.W."/>
            <person name="Nagy L.G."/>
            <person name="Henrissat B."/>
            <person name="Grigoriev I.V."/>
            <person name="Yang Z.L."/>
            <person name="Xu J."/>
            <person name="Martin F.M."/>
        </authorList>
    </citation>
    <scope>NUCLEOTIDE SEQUENCE</scope>
    <source>
        <strain evidence="3">KKN 215</strain>
    </source>
</reference>
<keyword evidence="4" id="KW-1185">Reference proteome</keyword>
<dbReference type="InterPro" id="IPR051681">
    <property type="entry name" value="Ser/Thr_Kinases-Pseudokinases"/>
</dbReference>
<keyword evidence="3" id="KW-0808">Transferase</keyword>
<feature type="region of interest" description="Disordered" evidence="1">
    <location>
        <begin position="1"/>
        <end position="24"/>
    </location>
</feature>
<accession>A0A8K0XS01</accession>
<keyword evidence="3" id="KW-0418">Kinase</keyword>
<dbReference type="GO" id="GO:0004674">
    <property type="term" value="F:protein serine/threonine kinase activity"/>
    <property type="evidence" value="ECO:0007669"/>
    <property type="project" value="TreeGrafter"/>
</dbReference>
<dbReference type="OrthoDB" id="346907at2759"/>
<sequence>MFGSKLKALTGASRKPSIPRSSTPVDKGLIDIEKAVERAVFEQEEAPVFSLSHADAQAALDYVWMLMGFPAVPNVPEKFQTHDAKSALRALALKLALRYDMFPAATVIKGVLCTETEGRGVGGFADVFFGSVNYMHVALKRLRQYGNASEKQRLETRKSFYRESILWKHLSHPNVLPFLGVADDVFKNTICMVLPWMHHGSIRNYIPELKQQGKLLGPDFVEAIDKWLHQTAMGLAYLHQEGIAHGDLHAGNILIDTDGNVRLTDFGMALIAEASASNSSSHGGGAIRWRAPELIDPDEFGLDSTRPTFASDVYSFGITCVELYTGDIPFAGTGDVVVMRRVLRGMRPARPSLPSSPEMTDRIWQITNRCWDQDFAKRPHIGEVCGWLAEAISPVEVAEERPVDPEPHIPTPTPDLVGPPIHSPSPAPPDSFDELMRETPESPADKASFFRKAIAEGERQLKLGGEM</sequence>
<evidence type="ECO:0000256" key="1">
    <source>
        <dbReference type="SAM" id="MobiDB-lite"/>
    </source>
</evidence>
<dbReference type="SUPFAM" id="SSF56112">
    <property type="entry name" value="Protein kinase-like (PK-like)"/>
    <property type="match status" value="1"/>
</dbReference>
<dbReference type="AlphaFoldDB" id="A0A8K0XS01"/>
<feature type="region of interest" description="Disordered" evidence="1">
    <location>
        <begin position="400"/>
        <end position="446"/>
    </location>
</feature>
<dbReference type="GO" id="GO:0005524">
    <property type="term" value="F:ATP binding"/>
    <property type="evidence" value="ECO:0007669"/>
    <property type="project" value="InterPro"/>
</dbReference>
<evidence type="ECO:0000313" key="4">
    <source>
        <dbReference type="Proteomes" id="UP000813824"/>
    </source>
</evidence>
<dbReference type="EMBL" id="JAEVFJ010000008">
    <property type="protein sequence ID" value="KAH8103117.1"/>
    <property type="molecule type" value="Genomic_DNA"/>
</dbReference>
<dbReference type="InterPro" id="IPR011009">
    <property type="entry name" value="Kinase-like_dom_sf"/>
</dbReference>
<dbReference type="Proteomes" id="UP000813824">
    <property type="component" value="Unassembled WGS sequence"/>
</dbReference>
<name>A0A8K0XS01_9AGAR</name>
<feature type="domain" description="Protein kinase" evidence="2">
    <location>
        <begin position="113"/>
        <end position="388"/>
    </location>
</feature>
<protein>
    <submittedName>
        <fullName evidence="3">Kinase-like domain-containing protein</fullName>
    </submittedName>
</protein>
<comment type="caution">
    <text evidence="3">The sequence shown here is derived from an EMBL/GenBank/DDBJ whole genome shotgun (WGS) entry which is preliminary data.</text>
</comment>
<dbReference type="Pfam" id="PF07714">
    <property type="entry name" value="PK_Tyr_Ser-Thr"/>
    <property type="match status" value="1"/>
</dbReference>
<feature type="compositionally biased region" description="Basic and acidic residues" evidence="1">
    <location>
        <begin position="434"/>
        <end position="444"/>
    </location>
</feature>
<evidence type="ECO:0000259" key="2">
    <source>
        <dbReference type="PROSITE" id="PS50011"/>
    </source>
</evidence>
<dbReference type="Gene3D" id="1.10.510.10">
    <property type="entry name" value="Transferase(Phosphotransferase) domain 1"/>
    <property type="match status" value="1"/>
</dbReference>
<dbReference type="PANTHER" id="PTHR44329:SF214">
    <property type="entry name" value="PROTEIN KINASE DOMAIN-CONTAINING PROTEIN"/>
    <property type="match status" value="1"/>
</dbReference>